<dbReference type="SMART" id="SM00324">
    <property type="entry name" value="RhoGAP"/>
    <property type="match status" value="1"/>
</dbReference>
<protein>
    <recommendedName>
        <fullName evidence="2">Rho-GAP domain-containing protein</fullName>
    </recommendedName>
</protein>
<dbReference type="PROSITE" id="PS50238">
    <property type="entry name" value="RHOGAP"/>
    <property type="match status" value="1"/>
</dbReference>
<dbReference type="OMA" id="HSAVNFM"/>
<dbReference type="PANTHER" id="PTHR14963">
    <property type="entry name" value="RHO GTPASE ACTIVATING PROTEIN 18,19-RELATED"/>
    <property type="match status" value="1"/>
</dbReference>
<dbReference type="Proteomes" id="UP000472273">
    <property type="component" value="Unplaced"/>
</dbReference>
<dbReference type="Ensembl" id="ENSPTXT00000027503.1">
    <property type="protein sequence ID" value="ENSPTXP00000026687.1"/>
    <property type="gene ID" value="ENSPTXG00000018441.1"/>
</dbReference>
<evidence type="ECO:0000259" key="2">
    <source>
        <dbReference type="PROSITE" id="PS50238"/>
    </source>
</evidence>
<dbReference type="GO" id="GO:0051056">
    <property type="term" value="P:regulation of small GTPase mediated signal transduction"/>
    <property type="evidence" value="ECO:0007669"/>
    <property type="project" value="TreeGrafter"/>
</dbReference>
<dbReference type="InterPro" id="IPR000198">
    <property type="entry name" value="RhoGAP_dom"/>
</dbReference>
<name>A0A670ZV64_PSETE</name>
<dbReference type="AlphaFoldDB" id="A0A670ZV64"/>
<accession>A0A670ZV64</accession>
<feature type="domain" description="Rho-GAP" evidence="2">
    <location>
        <begin position="1"/>
        <end position="148"/>
    </location>
</feature>
<dbReference type="SUPFAM" id="SSF48350">
    <property type="entry name" value="GTPase activation domain, GAP"/>
    <property type="match status" value="1"/>
</dbReference>
<dbReference type="Gene3D" id="1.10.555.10">
    <property type="entry name" value="Rho GTPase activation protein"/>
    <property type="match status" value="1"/>
</dbReference>
<dbReference type="Pfam" id="PF00620">
    <property type="entry name" value="RhoGAP"/>
    <property type="match status" value="1"/>
</dbReference>
<dbReference type="InterPro" id="IPR008936">
    <property type="entry name" value="Rho_GTPase_activation_prot"/>
</dbReference>
<keyword evidence="1" id="KW-0343">GTPase activation</keyword>
<dbReference type="GeneTree" id="ENSGT00940000157331"/>
<dbReference type="GO" id="GO:0005737">
    <property type="term" value="C:cytoplasm"/>
    <property type="evidence" value="ECO:0007669"/>
    <property type="project" value="TreeGrafter"/>
</dbReference>
<dbReference type="PANTHER" id="PTHR14963:SF7">
    <property type="entry name" value="RHO GTPASE-ACTIVATING PROTEIN 19"/>
    <property type="match status" value="1"/>
</dbReference>
<proteinExistence type="predicted"/>
<reference evidence="3" key="2">
    <citation type="submission" date="2025-09" db="UniProtKB">
        <authorList>
            <consortium name="Ensembl"/>
        </authorList>
    </citation>
    <scope>IDENTIFICATION</scope>
</reference>
<dbReference type="GO" id="GO:0005096">
    <property type="term" value="F:GTPase activator activity"/>
    <property type="evidence" value="ECO:0007669"/>
    <property type="project" value="UniProtKB-KW"/>
</dbReference>
<reference evidence="3" key="1">
    <citation type="submission" date="2025-08" db="UniProtKB">
        <authorList>
            <consortium name="Ensembl"/>
        </authorList>
    </citation>
    <scope>IDENTIFICATION</scope>
</reference>
<organism evidence="3 4">
    <name type="scientific">Pseudonaja textilis</name>
    <name type="common">Eastern brown snake</name>
    <dbReference type="NCBI Taxonomy" id="8673"/>
    <lineage>
        <taxon>Eukaryota</taxon>
        <taxon>Metazoa</taxon>
        <taxon>Chordata</taxon>
        <taxon>Craniata</taxon>
        <taxon>Vertebrata</taxon>
        <taxon>Euteleostomi</taxon>
        <taxon>Lepidosauria</taxon>
        <taxon>Squamata</taxon>
        <taxon>Bifurcata</taxon>
        <taxon>Unidentata</taxon>
        <taxon>Episquamata</taxon>
        <taxon>Toxicofera</taxon>
        <taxon>Serpentes</taxon>
        <taxon>Colubroidea</taxon>
        <taxon>Elapidae</taxon>
        <taxon>Hydrophiinae</taxon>
        <taxon>Pseudonaja</taxon>
    </lineage>
</organism>
<keyword evidence="4" id="KW-1185">Reference proteome</keyword>
<evidence type="ECO:0000313" key="4">
    <source>
        <dbReference type="Proteomes" id="UP000472273"/>
    </source>
</evidence>
<dbReference type="GO" id="GO:0007165">
    <property type="term" value="P:signal transduction"/>
    <property type="evidence" value="ECO:0007669"/>
    <property type="project" value="InterPro"/>
</dbReference>
<evidence type="ECO:0000313" key="3">
    <source>
        <dbReference type="Ensembl" id="ENSPTXP00000026687.1"/>
    </source>
</evidence>
<sequence length="148" mass="17121">HILDYLRTEGLFRVPGNSTRQQNLKEALNSGTEIDLDSGEFHSNDVATLLKMFLGELPEPLLTHKHFHAHLKISDKERQIEALQLLFLILPAANRNLLKLLLDLLYQTAKKQDRNKMSAHNLALMFAPHILWPRNVSILFHIMVKREK</sequence>
<evidence type="ECO:0000256" key="1">
    <source>
        <dbReference type="ARBA" id="ARBA00022468"/>
    </source>
</evidence>